<evidence type="ECO:0000313" key="4">
    <source>
        <dbReference type="Proteomes" id="UP001168380"/>
    </source>
</evidence>
<keyword evidence="3" id="KW-0808">Transferase</keyword>
<keyword evidence="1" id="KW-1133">Transmembrane helix</keyword>
<dbReference type="GO" id="GO:0016746">
    <property type="term" value="F:acyltransferase activity"/>
    <property type="evidence" value="ECO:0007669"/>
    <property type="project" value="UniProtKB-KW"/>
</dbReference>
<sequence length="393" mass="45124">MNASSERLHYMDNLRAIVMIVGVFFHAALAYSPQLHPVWMSADTVNSPLVDWVASFLHVFRMPLFFVVAGFFGALLVRQRGVGAMLKNRALRVLLPFVIFWPLVMAAIIAPMMWAVHNVENLPPLLEFIQSMMANPDAPQSPPSTVHLWFLYYLAFFYVLIWVLRQAPLGGVKRFLLDLHPMVALMVLPLCLIPGLSLAVVPYPAPESFIPQLWAFGFFGLFFVYGYWLFDSMRLLDYFERYGWALVAMSVLLFIPLFYAFPETVTLQNAYVHPPWPERALMVICIAYISVFMSVACLVLARVWLNQRNAFMRYMSDASYWIYIAHLPVVLAIQYWLLDQPGGWFYKFSVSSLLTMAICILSYILLVRWSPIGWLLNGKRKSLLRRAPVASEV</sequence>
<evidence type="ECO:0000313" key="3">
    <source>
        <dbReference type="EMBL" id="MDO3383333.1"/>
    </source>
</evidence>
<feature type="domain" description="Acyltransferase 3" evidence="2">
    <location>
        <begin position="9"/>
        <end position="363"/>
    </location>
</feature>
<evidence type="ECO:0000259" key="2">
    <source>
        <dbReference type="Pfam" id="PF01757"/>
    </source>
</evidence>
<evidence type="ECO:0000256" key="1">
    <source>
        <dbReference type="SAM" id="Phobius"/>
    </source>
</evidence>
<gene>
    <name evidence="3" type="ORF">QWI16_14215</name>
</gene>
<dbReference type="RefSeq" id="WP_302714102.1">
    <property type="nucleotide sequence ID" value="NZ_JAULRT010000060.1"/>
</dbReference>
<feature type="transmembrane region" description="Helical" evidence="1">
    <location>
        <begin position="146"/>
        <end position="164"/>
    </location>
</feature>
<feature type="transmembrane region" description="Helical" evidence="1">
    <location>
        <begin position="176"/>
        <end position="201"/>
    </location>
</feature>
<feature type="transmembrane region" description="Helical" evidence="1">
    <location>
        <begin position="350"/>
        <end position="376"/>
    </location>
</feature>
<dbReference type="InterPro" id="IPR002656">
    <property type="entry name" value="Acyl_transf_3_dom"/>
</dbReference>
<dbReference type="Pfam" id="PF01757">
    <property type="entry name" value="Acyl_transf_3"/>
    <property type="match status" value="1"/>
</dbReference>
<feature type="transmembrane region" description="Helical" evidence="1">
    <location>
        <begin position="213"/>
        <end position="230"/>
    </location>
</feature>
<proteinExistence type="predicted"/>
<organism evidence="3 4">
    <name type="scientific">Gilvimarinus algae</name>
    <dbReference type="NCBI Taxonomy" id="3058037"/>
    <lineage>
        <taxon>Bacteria</taxon>
        <taxon>Pseudomonadati</taxon>
        <taxon>Pseudomonadota</taxon>
        <taxon>Gammaproteobacteria</taxon>
        <taxon>Cellvibrionales</taxon>
        <taxon>Cellvibrionaceae</taxon>
        <taxon>Gilvimarinus</taxon>
    </lineage>
</organism>
<feature type="transmembrane region" description="Helical" evidence="1">
    <location>
        <begin position="317"/>
        <end position="338"/>
    </location>
</feature>
<feature type="transmembrane region" description="Helical" evidence="1">
    <location>
        <begin position="12"/>
        <end position="32"/>
    </location>
</feature>
<dbReference type="InterPro" id="IPR050623">
    <property type="entry name" value="Glucan_succinyl_AcylTrfase"/>
</dbReference>
<feature type="transmembrane region" description="Helical" evidence="1">
    <location>
        <begin position="281"/>
        <end position="305"/>
    </location>
</feature>
<feature type="transmembrane region" description="Helical" evidence="1">
    <location>
        <begin position="89"/>
        <end position="116"/>
    </location>
</feature>
<comment type="caution">
    <text evidence="3">The sequence shown here is derived from an EMBL/GenBank/DDBJ whole genome shotgun (WGS) entry which is preliminary data.</text>
</comment>
<keyword evidence="1" id="KW-0472">Membrane</keyword>
<keyword evidence="4" id="KW-1185">Reference proteome</keyword>
<name>A0ABT8TJ06_9GAMM</name>
<protein>
    <submittedName>
        <fullName evidence="3">Acyltransferase family protein</fullName>
    </submittedName>
</protein>
<feature type="transmembrane region" description="Helical" evidence="1">
    <location>
        <begin position="242"/>
        <end position="261"/>
    </location>
</feature>
<dbReference type="Proteomes" id="UP001168380">
    <property type="component" value="Unassembled WGS sequence"/>
</dbReference>
<dbReference type="PANTHER" id="PTHR36927">
    <property type="entry name" value="BLR4337 PROTEIN"/>
    <property type="match status" value="1"/>
</dbReference>
<reference evidence="3" key="1">
    <citation type="submission" date="2023-07" db="EMBL/GenBank/DDBJ databases">
        <title>Gilvimarinus algae sp. nov., isolated from the surface of Kelp.</title>
        <authorList>
            <person name="Sun Y.Y."/>
            <person name="Gong Y."/>
            <person name="Du Z.J."/>
        </authorList>
    </citation>
    <scope>NUCLEOTIDE SEQUENCE</scope>
    <source>
        <strain evidence="3">SDUM040014</strain>
    </source>
</reference>
<dbReference type="PANTHER" id="PTHR36927:SF1">
    <property type="entry name" value="MDO-LIKE PROTEIN"/>
    <property type="match status" value="1"/>
</dbReference>
<keyword evidence="1" id="KW-0812">Transmembrane</keyword>
<feature type="transmembrane region" description="Helical" evidence="1">
    <location>
        <begin position="52"/>
        <end position="77"/>
    </location>
</feature>
<keyword evidence="3" id="KW-0012">Acyltransferase</keyword>
<dbReference type="EMBL" id="JAULRT010000060">
    <property type="protein sequence ID" value="MDO3383333.1"/>
    <property type="molecule type" value="Genomic_DNA"/>
</dbReference>
<accession>A0ABT8TJ06</accession>